<name>A0ABP8PYZ6_9GAMM</name>
<dbReference type="Gene3D" id="3.40.630.30">
    <property type="match status" value="1"/>
</dbReference>
<sequence>MEIQITPLTQATVDAWFAFFDQRAFGDNPGWAGCYCTYFFRPRPVEATGAGRSRREYARWLIDAGRLQGYLAWHEGQVVGWCNANRKSAFTALAEVEATRVLAITCFMVDPAWRGQGIADGLLTHLLVAARQQDWWWAEAYPSPRARSAAGKFHGSVAMFERHGFTAVRHGSSLLMRLPLSPPPV</sequence>
<feature type="domain" description="N-acetyltransferase" evidence="1">
    <location>
        <begin position="3"/>
        <end position="181"/>
    </location>
</feature>
<dbReference type="RefSeq" id="WP_345010418.1">
    <property type="nucleotide sequence ID" value="NZ_BAABFC010000006.1"/>
</dbReference>
<dbReference type="InterPro" id="IPR016181">
    <property type="entry name" value="Acyl_CoA_acyltransferase"/>
</dbReference>
<accession>A0ABP8PYZ6</accession>
<reference evidence="3" key="1">
    <citation type="journal article" date="2019" name="Int. J. Syst. Evol. Microbiol.">
        <title>The Global Catalogue of Microorganisms (GCM) 10K type strain sequencing project: providing services to taxonomists for standard genome sequencing and annotation.</title>
        <authorList>
            <consortium name="The Broad Institute Genomics Platform"/>
            <consortium name="The Broad Institute Genome Sequencing Center for Infectious Disease"/>
            <person name="Wu L."/>
            <person name="Ma J."/>
        </authorList>
    </citation>
    <scope>NUCLEOTIDE SEQUENCE [LARGE SCALE GENOMIC DNA]</scope>
    <source>
        <strain evidence="3">JCM 32226</strain>
    </source>
</reference>
<evidence type="ECO:0000313" key="2">
    <source>
        <dbReference type="EMBL" id="GAA4495410.1"/>
    </source>
</evidence>
<dbReference type="CDD" id="cd04301">
    <property type="entry name" value="NAT_SF"/>
    <property type="match status" value="1"/>
</dbReference>
<evidence type="ECO:0000259" key="1">
    <source>
        <dbReference type="PROSITE" id="PS51186"/>
    </source>
</evidence>
<dbReference type="Pfam" id="PF00583">
    <property type="entry name" value="Acetyltransf_1"/>
    <property type="match status" value="1"/>
</dbReference>
<organism evidence="2 3">
    <name type="scientific">Pseudaeromonas paramecii</name>
    <dbReference type="NCBI Taxonomy" id="2138166"/>
    <lineage>
        <taxon>Bacteria</taxon>
        <taxon>Pseudomonadati</taxon>
        <taxon>Pseudomonadota</taxon>
        <taxon>Gammaproteobacteria</taxon>
        <taxon>Aeromonadales</taxon>
        <taxon>Aeromonadaceae</taxon>
        <taxon>Pseudaeromonas</taxon>
    </lineage>
</organism>
<proteinExistence type="predicted"/>
<keyword evidence="3" id="KW-1185">Reference proteome</keyword>
<dbReference type="InterPro" id="IPR000182">
    <property type="entry name" value="GNAT_dom"/>
</dbReference>
<dbReference type="EMBL" id="BAABFC010000006">
    <property type="protein sequence ID" value="GAA4495410.1"/>
    <property type="molecule type" value="Genomic_DNA"/>
</dbReference>
<dbReference type="PROSITE" id="PS51186">
    <property type="entry name" value="GNAT"/>
    <property type="match status" value="1"/>
</dbReference>
<protein>
    <recommendedName>
        <fullName evidence="1">N-acetyltransferase domain-containing protein</fullName>
    </recommendedName>
</protein>
<dbReference type="Proteomes" id="UP001501321">
    <property type="component" value="Unassembled WGS sequence"/>
</dbReference>
<evidence type="ECO:0000313" key="3">
    <source>
        <dbReference type="Proteomes" id="UP001501321"/>
    </source>
</evidence>
<gene>
    <name evidence="2" type="ORF">GCM10023095_08520</name>
</gene>
<dbReference type="SUPFAM" id="SSF55729">
    <property type="entry name" value="Acyl-CoA N-acyltransferases (Nat)"/>
    <property type="match status" value="1"/>
</dbReference>
<comment type="caution">
    <text evidence="2">The sequence shown here is derived from an EMBL/GenBank/DDBJ whole genome shotgun (WGS) entry which is preliminary data.</text>
</comment>